<evidence type="ECO:0000256" key="1">
    <source>
        <dbReference type="SAM" id="MobiDB-lite"/>
    </source>
</evidence>
<reference evidence="2" key="1">
    <citation type="journal article" date="2021" name="Proc. Natl. Acad. Sci. U.S.A.">
        <title>A Catalog of Tens of Thousands of Viruses from Human Metagenomes Reveals Hidden Associations with Chronic Diseases.</title>
        <authorList>
            <person name="Tisza M.J."/>
            <person name="Buck C.B."/>
        </authorList>
    </citation>
    <scope>NUCLEOTIDE SEQUENCE</scope>
    <source>
        <strain evidence="2">CtEJj1</strain>
    </source>
</reference>
<dbReference type="EMBL" id="BK016020">
    <property type="protein sequence ID" value="DAF90060.1"/>
    <property type="molecule type" value="Genomic_DNA"/>
</dbReference>
<protein>
    <submittedName>
        <fullName evidence="2">Terminase small subunit</fullName>
    </submittedName>
</protein>
<proteinExistence type="predicted"/>
<evidence type="ECO:0000313" key="2">
    <source>
        <dbReference type="EMBL" id="DAF90060.1"/>
    </source>
</evidence>
<dbReference type="NCBIfam" id="TIGR01558">
    <property type="entry name" value="sm_term_P27"/>
    <property type="match status" value="1"/>
</dbReference>
<dbReference type="InterPro" id="IPR006448">
    <property type="entry name" value="Phage_term_ssu_P27"/>
</dbReference>
<sequence length="176" mass="20063">MKIFNDKKFIRMEVIRLAQRGRKPKPTAVKQLEGNPGKRQLNANEPKPAARAPSCPKWLEDDAKKEWRRLAKQMEQLGILTEVDMAAFAGYCQAYARWKEAEEFISRHGAIVKTPSGYWQQVPQVSIAQQYMKQMSKFCEQFGLTPASRSRIVTDRGNDSSDDAMEQLLSLGGEKK</sequence>
<feature type="region of interest" description="Disordered" evidence="1">
    <location>
        <begin position="21"/>
        <end position="55"/>
    </location>
</feature>
<name>A0A8S5U6J0_9CAUD</name>
<organism evidence="2">
    <name type="scientific">Siphoviridae sp. ctEJj1</name>
    <dbReference type="NCBI Taxonomy" id="2825395"/>
    <lineage>
        <taxon>Viruses</taxon>
        <taxon>Duplodnaviria</taxon>
        <taxon>Heunggongvirae</taxon>
        <taxon>Uroviricota</taxon>
        <taxon>Caudoviricetes</taxon>
    </lineage>
</organism>
<dbReference type="Pfam" id="PF05119">
    <property type="entry name" value="Terminase_4"/>
    <property type="match status" value="1"/>
</dbReference>
<accession>A0A8S5U6J0</accession>